<feature type="chain" id="PRO_5044651736" description="lysozyme" evidence="4">
    <location>
        <begin position="18"/>
        <end position="201"/>
    </location>
</feature>
<dbReference type="GO" id="GO:0003796">
    <property type="term" value="F:lysozyme activity"/>
    <property type="evidence" value="ECO:0007669"/>
    <property type="project" value="UniProtKB-EC"/>
</dbReference>
<name>A0A6P7MYN6_BETSP</name>
<dbReference type="PROSITE" id="PS51348">
    <property type="entry name" value="GLYCOSYL_HYDROL_F22_2"/>
    <property type="match status" value="1"/>
</dbReference>
<dbReference type="PANTHER" id="PTHR11407:SF63">
    <property type="entry name" value="LYSOZYME C"/>
    <property type="match status" value="1"/>
</dbReference>
<dbReference type="SUPFAM" id="SSF53955">
    <property type="entry name" value="Lysozyme-like"/>
    <property type="match status" value="1"/>
</dbReference>
<evidence type="ECO:0000259" key="5">
    <source>
        <dbReference type="PROSITE" id="PS00128"/>
    </source>
</evidence>
<dbReference type="InterPro" id="IPR023346">
    <property type="entry name" value="Lysozyme-like_dom_sf"/>
</dbReference>
<dbReference type="Pfam" id="PF00062">
    <property type="entry name" value="Lys"/>
    <property type="match status" value="1"/>
</dbReference>
<feature type="signal peptide" evidence="4">
    <location>
        <begin position="1"/>
        <end position="17"/>
    </location>
</feature>
<accession>A0A6P7MYN6</accession>
<proteinExistence type="predicted"/>
<dbReference type="GO" id="GO:0042742">
    <property type="term" value="P:defense response to bacterium"/>
    <property type="evidence" value="ECO:0007669"/>
    <property type="project" value="UniProtKB-KW"/>
</dbReference>
<dbReference type="OrthoDB" id="17373at2759"/>
<dbReference type="KEGG" id="bspl:114858777"/>
<keyword evidence="2" id="KW-0081">Bacteriolytic enzyme</keyword>
<evidence type="ECO:0000313" key="8">
    <source>
        <dbReference type="RefSeq" id="XP_029012181.1"/>
    </source>
</evidence>
<organism evidence="6 8">
    <name type="scientific">Betta splendens</name>
    <name type="common">Siamese fighting fish</name>
    <dbReference type="NCBI Taxonomy" id="158456"/>
    <lineage>
        <taxon>Eukaryota</taxon>
        <taxon>Metazoa</taxon>
        <taxon>Chordata</taxon>
        <taxon>Craniata</taxon>
        <taxon>Vertebrata</taxon>
        <taxon>Euteleostomi</taxon>
        <taxon>Actinopterygii</taxon>
        <taxon>Neopterygii</taxon>
        <taxon>Teleostei</taxon>
        <taxon>Neoteleostei</taxon>
        <taxon>Acanthomorphata</taxon>
        <taxon>Anabantaria</taxon>
        <taxon>Anabantiformes</taxon>
        <taxon>Anabantoidei</taxon>
        <taxon>Osphronemidae</taxon>
        <taxon>Betta</taxon>
    </lineage>
</organism>
<keyword evidence="6" id="KW-1185">Reference proteome</keyword>
<gene>
    <name evidence="7 8" type="primary">LOC114858777</name>
</gene>
<dbReference type="Gene3D" id="1.10.530.10">
    <property type="match status" value="1"/>
</dbReference>
<dbReference type="RefSeq" id="XP_029012180.1">
    <property type="nucleotide sequence ID" value="XM_029156347.3"/>
</dbReference>
<evidence type="ECO:0000256" key="1">
    <source>
        <dbReference type="ARBA" id="ARBA00012732"/>
    </source>
</evidence>
<dbReference type="GeneID" id="114858777"/>
<evidence type="ECO:0000256" key="3">
    <source>
        <dbReference type="ARBA" id="ARBA00023157"/>
    </source>
</evidence>
<dbReference type="RefSeq" id="XP_029012181.1">
    <property type="nucleotide sequence ID" value="XM_029156348.3"/>
</dbReference>
<dbReference type="GO" id="GO:0031640">
    <property type="term" value="P:killing of cells of another organism"/>
    <property type="evidence" value="ECO:0007669"/>
    <property type="project" value="UniProtKB-KW"/>
</dbReference>
<keyword evidence="3" id="KW-1015">Disulfide bond</keyword>
<dbReference type="Proteomes" id="UP000515150">
    <property type="component" value="Chromosome 7"/>
</dbReference>
<evidence type="ECO:0000256" key="4">
    <source>
        <dbReference type="SAM" id="SignalP"/>
    </source>
</evidence>
<feature type="domain" description="Glycosyl hydrolases family 22 (GH22)" evidence="5">
    <location>
        <begin position="153"/>
        <end position="171"/>
    </location>
</feature>
<evidence type="ECO:0000313" key="7">
    <source>
        <dbReference type="RefSeq" id="XP_029012180.1"/>
    </source>
</evidence>
<dbReference type="EC" id="3.2.1.17" evidence="1"/>
<evidence type="ECO:0000313" key="6">
    <source>
        <dbReference type="Proteomes" id="UP000515150"/>
    </source>
</evidence>
<keyword evidence="4" id="KW-0732">Signal</keyword>
<dbReference type="PANTHER" id="PTHR11407">
    <property type="entry name" value="LYSOZYME C"/>
    <property type="match status" value="1"/>
</dbReference>
<evidence type="ECO:0000256" key="2">
    <source>
        <dbReference type="ARBA" id="ARBA00022638"/>
    </source>
</evidence>
<reference evidence="7 8" key="1">
    <citation type="submission" date="2025-04" db="UniProtKB">
        <authorList>
            <consortium name="RefSeq"/>
        </authorList>
    </citation>
    <scope>IDENTIFICATION</scope>
</reference>
<protein>
    <recommendedName>
        <fullName evidence="1">lysozyme</fullName>
        <ecNumber evidence="1">3.2.1.17</ecNumber>
    </recommendedName>
</protein>
<sequence length="201" mass="22017">MKMLVALLLLGCSVAQGTILSKCEVWDQLLQVLDDNPRNMRFLASLLCQAEKTGFNTSSVIVRSSKLEALTRDRRTNSVLLPVVTVRPPTVRPPVTTVRPPTVRPPVTTVRPPVPVAGRVARSPNEVQTCYGIFALCNTVACSDGKTQSLNLCGLDCSKLRDDDIRDDASCMWTLAKFGKMLVDESCTHPQASNYFTECSS</sequence>
<keyword evidence="2" id="KW-0929">Antimicrobial</keyword>
<dbReference type="InterPro" id="IPR001916">
    <property type="entry name" value="Glyco_hydro_22"/>
</dbReference>
<dbReference type="PROSITE" id="PS00128">
    <property type="entry name" value="GLYCOSYL_HYDROL_F22_1"/>
    <property type="match status" value="1"/>
</dbReference>
<dbReference type="InterPro" id="IPR019799">
    <property type="entry name" value="Glyco_hydro_22_CS"/>
</dbReference>
<dbReference type="AlphaFoldDB" id="A0A6P7MYN6"/>